<keyword evidence="1 2" id="KW-0732">Signal</keyword>
<feature type="signal peptide" evidence="2">
    <location>
        <begin position="1"/>
        <end position="18"/>
    </location>
</feature>
<organism evidence="4 5">
    <name type="scientific">Novosphingobium rhizovicinum</name>
    <dbReference type="NCBI Taxonomy" id="3228928"/>
    <lineage>
        <taxon>Bacteria</taxon>
        <taxon>Pseudomonadati</taxon>
        <taxon>Pseudomonadota</taxon>
        <taxon>Alphaproteobacteria</taxon>
        <taxon>Sphingomonadales</taxon>
        <taxon>Sphingomonadaceae</taxon>
        <taxon>Novosphingobium</taxon>
    </lineage>
</organism>
<gene>
    <name evidence="4" type="ORF">ABUH87_13340</name>
</gene>
<feature type="domain" description="PBP" evidence="3">
    <location>
        <begin position="28"/>
        <end position="305"/>
    </location>
</feature>
<dbReference type="RefSeq" id="WP_367774416.1">
    <property type="nucleotide sequence ID" value="NZ_JBFNXR010000050.1"/>
</dbReference>
<evidence type="ECO:0000313" key="4">
    <source>
        <dbReference type="EMBL" id="MEW9856120.1"/>
    </source>
</evidence>
<feature type="chain" id="PRO_5046161431" evidence="2">
    <location>
        <begin position="19"/>
        <end position="347"/>
    </location>
</feature>
<proteinExistence type="predicted"/>
<dbReference type="PANTHER" id="PTHR30570:SF1">
    <property type="entry name" value="PHOSPHATE-BINDING PROTEIN PSTS"/>
    <property type="match status" value="1"/>
</dbReference>
<evidence type="ECO:0000256" key="1">
    <source>
        <dbReference type="ARBA" id="ARBA00022729"/>
    </source>
</evidence>
<evidence type="ECO:0000259" key="3">
    <source>
        <dbReference type="Pfam" id="PF12849"/>
    </source>
</evidence>
<dbReference type="SUPFAM" id="SSF53850">
    <property type="entry name" value="Periplasmic binding protein-like II"/>
    <property type="match status" value="1"/>
</dbReference>
<sequence>MRKTVTIALVAASSLALSACGSSGGSGSGSRDYIRAVGSSTVYPFATAVAEEYAKTGGKSPVVEATGTGAGMKLFCAGVGAQHPDIETASRRIKKSEYELCQKNGVAEIVEVQVGIDGIAFAEAKSGPGMKLTPEDVYKAIAANPYGKPNQAKSWKDVNPALPDMPILVYGPPSTSGTRDALAELILTAGCKTDPATAALKESDEDKFEAICTQVREDGAYVDAGENDNLIVQKISQNPKAVGVFGYSFLEANPDALKGIPMSGVEPTYETISDFSYPGARPLYIYVKKAHVGPISGLGEYVATWPKVWGPDGLLKSKGMVISPQDVRARNAEVVANMTPLDPSALK</sequence>
<dbReference type="InterPro" id="IPR024370">
    <property type="entry name" value="PBP_domain"/>
</dbReference>
<keyword evidence="5" id="KW-1185">Reference proteome</keyword>
<dbReference type="EMBL" id="JBFNXR010000050">
    <property type="protein sequence ID" value="MEW9856120.1"/>
    <property type="molecule type" value="Genomic_DNA"/>
</dbReference>
<accession>A0ABV3RDR8</accession>
<dbReference type="InterPro" id="IPR050811">
    <property type="entry name" value="Phosphate_ABC_transporter"/>
</dbReference>
<evidence type="ECO:0000313" key="5">
    <source>
        <dbReference type="Proteomes" id="UP001556118"/>
    </source>
</evidence>
<reference evidence="4 5" key="1">
    <citation type="submission" date="2024-06" db="EMBL/GenBank/DDBJ databases">
        <title>Novosphingobium rhizovicinus M1R2S20.</title>
        <authorList>
            <person name="Sun J.-Q."/>
        </authorList>
    </citation>
    <scope>NUCLEOTIDE SEQUENCE [LARGE SCALE GENOMIC DNA]</scope>
    <source>
        <strain evidence="4 5">M1R2S20</strain>
    </source>
</reference>
<comment type="caution">
    <text evidence="4">The sequence shown here is derived from an EMBL/GenBank/DDBJ whole genome shotgun (WGS) entry which is preliminary data.</text>
</comment>
<name>A0ABV3RDR8_9SPHN</name>
<evidence type="ECO:0000256" key="2">
    <source>
        <dbReference type="SAM" id="SignalP"/>
    </source>
</evidence>
<dbReference type="Proteomes" id="UP001556118">
    <property type="component" value="Unassembled WGS sequence"/>
</dbReference>
<dbReference type="Gene3D" id="3.40.190.10">
    <property type="entry name" value="Periplasmic binding protein-like II"/>
    <property type="match status" value="2"/>
</dbReference>
<dbReference type="PROSITE" id="PS51257">
    <property type="entry name" value="PROKAR_LIPOPROTEIN"/>
    <property type="match status" value="1"/>
</dbReference>
<dbReference type="PANTHER" id="PTHR30570">
    <property type="entry name" value="PERIPLASMIC PHOSPHATE BINDING COMPONENT OF PHOSPHATE ABC TRANSPORTER"/>
    <property type="match status" value="1"/>
</dbReference>
<protein>
    <submittedName>
        <fullName evidence="4">Substrate-binding domain-containing protein</fullName>
    </submittedName>
</protein>
<dbReference type="Pfam" id="PF12849">
    <property type="entry name" value="PBP_like_2"/>
    <property type="match status" value="1"/>
</dbReference>